<dbReference type="SUPFAM" id="SSF53474">
    <property type="entry name" value="alpha/beta-Hydrolases"/>
    <property type="match status" value="1"/>
</dbReference>
<dbReference type="Proteomes" id="UP000184330">
    <property type="component" value="Unassembled WGS sequence"/>
</dbReference>
<reference evidence="3 4" key="1">
    <citation type="submission" date="2016-03" db="EMBL/GenBank/DDBJ databases">
        <authorList>
            <person name="Ploux O."/>
        </authorList>
    </citation>
    <scope>NUCLEOTIDE SEQUENCE [LARGE SCALE GENOMIC DNA]</scope>
    <source>
        <strain evidence="3 4">UAMH 11012</strain>
    </source>
</reference>
<dbReference type="GO" id="GO:0006629">
    <property type="term" value="P:lipid metabolic process"/>
    <property type="evidence" value="ECO:0007669"/>
    <property type="project" value="InterPro"/>
</dbReference>
<dbReference type="STRING" id="576137.A0A1L7WCG4"/>
<dbReference type="PANTHER" id="PTHR46023">
    <property type="entry name" value="LIPASE CLASS 3 PROTEIN-LIKE"/>
    <property type="match status" value="1"/>
</dbReference>
<proteinExistence type="predicted"/>
<keyword evidence="4" id="KW-1185">Reference proteome</keyword>
<accession>A0A1L7WCG4</accession>
<name>A0A1L7WCG4_9HELO</name>
<evidence type="ECO:0000256" key="1">
    <source>
        <dbReference type="SAM" id="MobiDB-lite"/>
    </source>
</evidence>
<dbReference type="PANTHER" id="PTHR46023:SF6">
    <property type="entry name" value="LIPASE CLASS 3 FAMILY PROTEIN"/>
    <property type="match status" value="1"/>
</dbReference>
<dbReference type="EMBL" id="FJOG01000001">
    <property type="protein sequence ID" value="CZR50467.1"/>
    <property type="molecule type" value="Genomic_DNA"/>
</dbReference>
<sequence>MSDLVERVKSGSVRFKSSIRQLVGGSAQQDPSPDQDPTSAQGQKEPRTVRIKRSIKFMFGVTGSSTQDTSPTPGSAPATNNLLSQSTAYPKEAPIRLPELHYALDSLLHKVIARKPLNDQEEGVVDRIKRRCEGYMNASLFEDWYRWARNPEALQLVYLAADCAERIYERKEKIEIPGITRPDSDYILGTDTGADIEYNGPAAGGFKAKLMRLNQDRGKLVIAVRGTASPIEWTRGKSGEPTDVSELISDLEDAKAPEGFLDVALTIKNPIVREIKLSSKPINGVLFTGHSAGGAVAALLAAHFRQTQSLGDPIRCITFGAPPAFSWRNNLSTDEPVIWAFINHDDFVARADRKYVQGVSRIYSASDVETEPLAPFPFGRPEMYNIGRAIVLFDQSGNDDDKATKAMSPRSIELSQVVTASRFILLPQGPGGVMSSKGMA</sequence>
<dbReference type="Gene3D" id="3.40.50.1820">
    <property type="entry name" value="alpha/beta hydrolase"/>
    <property type="match status" value="1"/>
</dbReference>
<organism evidence="3 4">
    <name type="scientific">Phialocephala subalpina</name>
    <dbReference type="NCBI Taxonomy" id="576137"/>
    <lineage>
        <taxon>Eukaryota</taxon>
        <taxon>Fungi</taxon>
        <taxon>Dikarya</taxon>
        <taxon>Ascomycota</taxon>
        <taxon>Pezizomycotina</taxon>
        <taxon>Leotiomycetes</taxon>
        <taxon>Helotiales</taxon>
        <taxon>Mollisiaceae</taxon>
        <taxon>Phialocephala</taxon>
        <taxon>Phialocephala fortinii species complex</taxon>
    </lineage>
</organism>
<evidence type="ECO:0000313" key="4">
    <source>
        <dbReference type="Proteomes" id="UP000184330"/>
    </source>
</evidence>
<feature type="region of interest" description="Disordered" evidence="1">
    <location>
        <begin position="16"/>
        <end position="47"/>
    </location>
</feature>
<dbReference type="InterPro" id="IPR002921">
    <property type="entry name" value="Fungal_lipase-type"/>
</dbReference>
<dbReference type="AlphaFoldDB" id="A0A1L7WCG4"/>
<feature type="domain" description="Fungal lipase-type" evidence="2">
    <location>
        <begin position="221"/>
        <end position="351"/>
    </location>
</feature>
<dbReference type="OrthoDB" id="426718at2759"/>
<evidence type="ECO:0000313" key="3">
    <source>
        <dbReference type="EMBL" id="CZR50467.1"/>
    </source>
</evidence>
<protein>
    <recommendedName>
        <fullName evidence="2">Fungal lipase-type domain-containing protein</fullName>
    </recommendedName>
</protein>
<dbReference type="InterPro" id="IPR029058">
    <property type="entry name" value="AB_hydrolase_fold"/>
</dbReference>
<feature type="region of interest" description="Disordered" evidence="1">
    <location>
        <begin position="62"/>
        <end position="82"/>
    </location>
</feature>
<dbReference type="Pfam" id="PF01764">
    <property type="entry name" value="Lipase_3"/>
    <property type="match status" value="1"/>
</dbReference>
<evidence type="ECO:0000259" key="2">
    <source>
        <dbReference type="Pfam" id="PF01764"/>
    </source>
</evidence>
<gene>
    <name evidence="3" type="ORF">PAC_00340</name>
</gene>
<feature type="compositionally biased region" description="Polar residues" evidence="1">
    <location>
        <begin position="26"/>
        <end position="42"/>
    </location>
</feature>